<dbReference type="Proteomes" id="UP000018144">
    <property type="component" value="Unassembled WGS sequence"/>
</dbReference>
<accession>U4LF72</accession>
<dbReference type="SUPFAM" id="SSF51905">
    <property type="entry name" value="FAD/NAD(P)-binding domain"/>
    <property type="match status" value="1"/>
</dbReference>
<keyword evidence="2" id="KW-0503">Monooxygenase</keyword>
<evidence type="ECO:0000313" key="2">
    <source>
        <dbReference type="EMBL" id="CCX30518.1"/>
    </source>
</evidence>
<keyword evidence="3" id="KW-1185">Reference proteome</keyword>
<reference evidence="2 3" key="1">
    <citation type="journal article" date="2013" name="PLoS Genet.">
        <title>The genome and development-dependent transcriptomes of Pyronema confluens: a window into fungal evolution.</title>
        <authorList>
            <person name="Traeger S."/>
            <person name="Altegoer F."/>
            <person name="Freitag M."/>
            <person name="Gabaldon T."/>
            <person name="Kempken F."/>
            <person name="Kumar A."/>
            <person name="Marcet-Houben M."/>
            <person name="Poggeler S."/>
            <person name="Stajich J.E."/>
            <person name="Nowrousian M."/>
        </authorList>
    </citation>
    <scope>NUCLEOTIDE SEQUENCE [LARGE SCALE GENOMIC DNA]</scope>
    <source>
        <strain evidence="3">CBS 100304</strain>
        <tissue evidence="2">Vegetative mycelium</tissue>
    </source>
</reference>
<dbReference type="Gene3D" id="3.50.50.60">
    <property type="entry name" value="FAD/NAD(P)-binding domain"/>
    <property type="match status" value="1"/>
</dbReference>
<name>U4LF72_PYROM</name>
<dbReference type="InterPro" id="IPR036188">
    <property type="entry name" value="FAD/NAD-bd_sf"/>
</dbReference>
<feature type="chain" id="PRO_5004651318" evidence="1">
    <location>
        <begin position="21"/>
        <end position="242"/>
    </location>
</feature>
<dbReference type="GO" id="GO:0004497">
    <property type="term" value="F:monooxygenase activity"/>
    <property type="evidence" value="ECO:0007669"/>
    <property type="project" value="UniProtKB-KW"/>
</dbReference>
<dbReference type="STRING" id="1076935.U4LF72"/>
<keyword evidence="1" id="KW-0732">Signal</keyword>
<dbReference type="AlphaFoldDB" id="U4LF72"/>
<evidence type="ECO:0000256" key="1">
    <source>
        <dbReference type="SAM" id="SignalP"/>
    </source>
</evidence>
<organism evidence="2 3">
    <name type="scientific">Pyronema omphalodes (strain CBS 100304)</name>
    <name type="common">Pyronema confluens</name>
    <dbReference type="NCBI Taxonomy" id="1076935"/>
    <lineage>
        <taxon>Eukaryota</taxon>
        <taxon>Fungi</taxon>
        <taxon>Dikarya</taxon>
        <taxon>Ascomycota</taxon>
        <taxon>Pezizomycotina</taxon>
        <taxon>Pezizomycetes</taxon>
        <taxon>Pezizales</taxon>
        <taxon>Pyronemataceae</taxon>
        <taxon>Pyronema</taxon>
    </lineage>
</organism>
<dbReference type="PANTHER" id="PTHR47356">
    <property type="entry name" value="FAD-DEPENDENT MONOOXYGENASE ASQG-RELATED"/>
    <property type="match status" value="1"/>
</dbReference>
<proteinExistence type="predicted"/>
<dbReference type="InterPro" id="IPR050562">
    <property type="entry name" value="FAD_mOase_fung"/>
</dbReference>
<dbReference type="EMBL" id="HF935441">
    <property type="protein sequence ID" value="CCX30518.1"/>
    <property type="molecule type" value="Genomic_DNA"/>
</dbReference>
<feature type="signal peptide" evidence="1">
    <location>
        <begin position="1"/>
        <end position="20"/>
    </location>
</feature>
<protein>
    <submittedName>
        <fullName evidence="2">Similar to putative FAD-dependent monooxygenase acc. no. CBF87267</fullName>
    </submittedName>
</protein>
<gene>
    <name evidence="2" type="ORF">PCON_08717</name>
</gene>
<dbReference type="OrthoDB" id="10029326at2759"/>
<dbReference type="PANTHER" id="PTHR47356:SF2">
    <property type="entry name" value="FAD-BINDING DOMAIN-CONTAINING PROTEIN-RELATED"/>
    <property type="match status" value="1"/>
</dbReference>
<sequence length="242" mass="26620">MQCPFTVLIIGSSPAALALALALTQQKTAFTLLTRASSLIPAEQPPITLHPHAVAILDQLDVWRKIKDDAVEISNPLWARLGYPLVILQERRLREALCGGIPLSGIHTKKKVVDTRADERGVTVITGDMEVFSADIIVDFDSIWEEFSQGEFASYWGIAQTTGRSFITEKGITCLTAAGCWWAVLKIPPPVTASNARALEILEKFRQGEEEPEMVLEGVARKWSEERILLMGDGAWQVGPPS</sequence>
<keyword evidence="2" id="KW-0560">Oxidoreductase</keyword>
<evidence type="ECO:0000313" key="3">
    <source>
        <dbReference type="Proteomes" id="UP000018144"/>
    </source>
</evidence>